<protein>
    <recommendedName>
        <fullName evidence="1">Acetyl xylan esterase domain-containing protein</fullName>
    </recommendedName>
</protein>
<dbReference type="EMBL" id="MCIA01000031">
    <property type="protein sequence ID" value="RKD30220.1"/>
    <property type="molecule type" value="Genomic_DNA"/>
</dbReference>
<reference evidence="2 3" key="1">
    <citation type="submission" date="2016-08" db="EMBL/GenBank/DDBJ databases">
        <title>A new outlook on sporulation: Clostridium algidixylanolyticum.</title>
        <authorList>
            <person name="Poppleton D.I."/>
            <person name="Gribaldo S."/>
        </authorList>
    </citation>
    <scope>NUCLEOTIDE SEQUENCE [LARGE SCALE GENOMIC DNA]</scope>
    <source>
        <strain evidence="2 3">SPL73</strain>
    </source>
</reference>
<evidence type="ECO:0000259" key="1">
    <source>
        <dbReference type="Pfam" id="PF05448"/>
    </source>
</evidence>
<dbReference type="InterPro" id="IPR008391">
    <property type="entry name" value="AXE1_dom"/>
</dbReference>
<feature type="domain" description="Acetyl xylan esterase" evidence="1">
    <location>
        <begin position="74"/>
        <end position="266"/>
    </location>
</feature>
<organism evidence="2 3">
    <name type="scientific">Lacrimispora algidixylanolytica</name>
    <dbReference type="NCBI Taxonomy" id="94868"/>
    <lineage>
        <taxon>Bacteria</taxon>
        <taxon>Bacillati</taxon>
        <taxon>Bacillota</taxon>
        <taxon>Clostridia</taxon>
        <taxon>Lachnospirales</taxon>
        <taxon>Lachnospiraceae</taxon>
        <taxon>Lacrimispora</taxon>
    </lineage>
</organism>
<dbReference type="RefSeq" id="WP_120197743.1">
    <property type="nucleotide sequence ID" value="NZ_MCIA01000031.1"/>
</dbReference>
<accession>A0A419SY86</accession>
<comment type="caution">
    <text evidence="2">The sequence shown here is derived from an EMBL/GenBank/DDBJ whole genome shotgun (WGS) entry which is preliminary data.</text>
</comment>
<dbReference type="Pfam" id="PF05448">
    <property type="entry name" value="AXE1"/>
    <property type="match status" value="1"/>
</dbReference>
<keyword evidence="3" id="KW-1185">Reference proteome</keyword>
<gene>
    <name evidence="2" type="ORF">BET01_06395</name>
</gene>
<dbReference type="Proteomes" id="UP000284277">
    <property type="component" value="Unassembled WGS sequence"/>
</dbReference>
<dbReference type="SUPFAM" id="SSF53474">
    <property type="entry name" value="alpha/beta-Hydrolases"/>
    <property type="match status" value="1"/>
</dbReference>
<sequence>MDRNYEEFKNYPKPEEVDKWVESIWKMANSIICNVEVLSDNGFSFSLGIRHVKNEFSYVKFMPEGMDEFYGYWQPVMSGPAPLLVHTPGYSAEISTHPELVSLGYNVLHISPLGYATPNGPDETKKRDNTWPVLADTISSHGEKGYKQWLVNCILAIKWAVEQTEVIENRISFFGTSQGGGCSMLLGSIFKDKGVRCVAADEPFLTNLPMIKSLGSITYNYEPLSSVDNIEGGWRALGFVDTISHVKRLNCPVLLTAGGNDILFPAEAIKTFSELLPGTFSYNYFDHLEHRCSREFITLLSSWVRMYA</sequence>
<evidence type="ECO:0000313" key="3">
    <source>
        <dbReference type="Proteomes" id="UP000284277"/>
    </source>
</evidence>
<dbReference type="OrthoDB" id="2589898at2"/>
<evidence type="ECO:0000313" key="2">
    <source>
        <dbReference type="EMBL" id="RKD30220.1"/>
    </source>
</evidence>
<name>A0A419SY86_9FIRM</name>
<proteinExistence type="predicted"/>
<dbReference type="InterPro" id="IPR029058">
    <property type="entry name" value="AB_hydrolase_fold"/>
</dbReference>
<dbReference type="AlphaFoldDB" id="A0A419SY86"/>
<dbReference type="Gene3D" id="3.40.50.1820">
    <property type="entry name" value="alpha/beta hydrolase"/>
    <property type="match status" value="1"/>
</dbReference>